<organism evidence="9 10">
    <name type="scientific">Rhizopus stolonifer</name>
    <name type="common">Rhizopus nigricans</name>
    <dbReference type="NCBI Taxonomy" id="4846"/>
    <lineage>
        <taxon>Eukaryota</taxon>
        <taxon>Fungi</taxon>
        <taxon>Fungi incertae sedis</taxon>
        <taxon>Mucoromycota</taxon>
        <taxon>Mucoromycotina</taxon>
        <taxon>Mucoromycetes</taxon>
        <taxon>Mucorales</taxon>
        <taxon>Mucorineae</taxon>
        <taxon>Rhizopodaceae</taxon>
        <taxon>Rhizopus</taxon>
    </lineage>
</organism>
<keyword evidence="5" id="KW-0862">Zinc</keyword>
<keyword evidence="7" id="KW-0175">Coiled coil</keyword>
<feature type="coiled-coil region" evidence="7">
    <location>
        <begin position="181"/>
        <end position="215"/>
    </location>
</feature>
<evidence type="ECO:0000256" key="7">
    <source>
        <dbReference type="SAM" id="Coils"/>
    </source>
</evidence>
<dbReference type="GO" id="GO:0005681">
    <property type="term" value="C:spliceosomal complex"/>
    <property type="evidence" value="ECO:0007669"/>
    <property type="project" value="InterPro"/>
</dbReference>
<name>A0A367JDE8_RHIST</name>
<dbReference type="PROSITE" id="PS50171">
    <property type="entry name" value="ZF_MATRIN"/>
    <property type="match status" value="1"/>
</dbReference>
<comment type="similarity">
    <text evidence="2">Belongs to the SF3A3 family.</text>
</comment>
<dbReference type="EMBL" id="PJQM01003613">
    <property type="protein sequence ID" value="RCH87968.1"/>
    <property type="molecule type" value="Genomic_DNA"/>
</dbReference>
<proteinExistence type="inferred from homology"/>
<sequence>LEKLFSGEESLGRYFDLNTLYTLYLNLKGTKRLDYLQYLNEFDDFNIYPKNIKSTEEYRHYLNQLFDYLHQFFRRSRPLFDIQKLETTAQGEFNTLWAADELEGKEASDQSLYCLACQKQYTKQTVYDAHLSGKKHVKAQKKLEEEGQPQQDKKKAVAWKEYLIKKYAAELANYKEETKSNVERKQALTDKERTLEQEQEQVELIEEDSDEEDSERIYNPLKLPLGWDGKPIPYWLYKLHGLGVEYPCEICGNYVYMGRKAFDKHFQEWRHAHGMRCLGIPNSRSFHEIIKIEDAYALYEKQKREGITEEIKAETVEEFEDNEGNVYNKKTYEDLKRQGIL</sequence>
<keyword evidence="3" id="KW-0479">Metal-binding</keyword>
<evidence type="ECO:0000256" key="1">
    <source>
        <dbReference type="ARBA" id="ARBA00004123"/>
    </source>
</evidence>
<dbReference type="InterPro" id="IPR031774">
    <property type="entry name" value="SF3A3_dom"/>
</dbReference>
<evidence type="ECO:0000259" key="8">
    <source>
        <dbReference type="PROSITE" id="PS50171"/>
    </source>
</evidence>
<dbReference type="SUPFAM" id="SSF57667">
    <property type="entry name" value="beta-beta-alpha zinc fingers"/>
    <property type="match status" value="1"/>
</dbReference>
<evidence type="ECO:0000256" key="4">
    <source>
        <dbReference type="ARBA" id="ARBA00022771"/>
    </source>
</evidence>
<dbReference type="Pfam" id="PF11931">
    <property type="entry name" value="SF3a60_Prp9_C"/>
    <property type="match status" value="1"/>
</dbReference>
<dbReference type="InterPro" id="IPR013087">
    <property type="entry name" value="Znf_C2H2_type"/>
</dbReference>
<dbReference type="InterPro" id="IPR022755">
    <property type="entry name" value="Znf_C2H2_jaz"/>
</dbReference>
<evidence type="ECO:0000256" key="6">
    <source>
        <dbReference type="ARBA" id="ARBA00023242"/>
    </source>
</evidence>
<dbReference type="AlphaFoldDB" id="A0A367JDE8"/>
<comment type="caution">
    <text evidence="9">The sequence shown here is derived from an EMBL/GenBank/DDBJ whole genome shotgun (WGS) entry which is preliminary data.</text>
</comment>
<dbReference type="InterPro" id="IPR003604">
    <property type="entry name" value="Matrin/U1-like-C_Znf_C2H2"/>
</dbReference>
<dbReference type="SMART" id="SM00451">
    <property type="entry name" value="ZnF_U1"/>
    <property type="match status" value="1"/>
</dbReference>
<dbReference type="Pfam" id="PF12171">
    <property type="entry name" value="zf-C2H2_jaz"/>
    <property type="match status" value="1"/>
</dbReference>
<dbReference type="GO" id="GO:0008270">
    <property type="term" value="F:zinc ion binding"/>
    <property type="evidence" value="ECO:0007669"/>
    <property type="project" value="UniProtKB-KW"/>
</dbReference>
<dbReference type="Pfam" id="PF16837">
    <property type="entry name" value="SF3A3"/>
    <property type="match status" value="1"/>
</dbReference>
<dbReference type="PANTHER" id="PTHR12786">
    <property type="entry name" value="SPLICING FACTOR SF3A-RELATED"/>
    <property type="match status" value="1"/>
</dbReference>
<comment type="subcellular location">
    <subcellularLocation>
        <location evidence="1">Nucleus</location>
    </subcellularLocation>
</comment>
<reference evidence="9 10" key="1">
    <citation type="journal article" date="2018" name="G3 (Bethesda)">
        <title>Phylogenetic and Phylogenomic Definition of Rhizopus Species.</title>
        <authorList>
            <person name="Gryganskyi A.P."/>
            <person name="Golan J."/>
            <person name="Dolatabadi S."/>
            <person name="Mondo S."/>
            <person name="Robb S."/>
            <person name="Idnurm A."/>
            <person name="Muszewska A."/>
            <person name="Steczkiewicz K."/>
            <person name="Masonjones S."/>
            <person name="Liao H.L."/>
            <person name="Gajdeczka M.T."/>
            <person name="Anike F."/>
            <person name="Vuek A."/>
            <person name="Anishchenko I.M."/>
            <person name="Voigt K."/>
            <person name="de Hoog G.S."/>
            <person name="Smith M.E."/>
            <person name="Heitman J."/>
            <person name="Vilgalys R."/>
            <person name="Stajich J.E."/>
        </authorList>
    </citation>
    <scope>NUCLEOTIDE SEQUENCE [LARGE SCALE GENOMIC DNA]</scope>
    <source>
        <strain evidence="9 10">LSU 92-RS-03</strain>
    </source>
</reference>
<evidence type="ECO:0000256" key="5">
    <source>
        <dbReference type="ARBA" id="ARBA00022833"/>
    </source>
</evidence>
<dbReference type="InterPro" id="IPR024598">
    <property type="entry name" value="SF3a60/Prp9_C"/>
</dbReference>
<feature type="domain" description="Matrin-type" evidence="8">
    <location>
        <begin position="246"/>
        <end position="277"/>
    </location>
</feature>
<dbReference type="GO" id="GO:0000398">
    <property type="term" value="P:mRNA splicing, via spliceosome"/>
    <property type="evidence" value="ECO:0007669"/>
    <property type="project" value="InterPro"/>
</dbReference>
<protein>
    <recommendedName>
        <fullName evidence="8">Matrin-type domain-containing protein</fullName>
    </recommendedName>
</protein>
<dbReference type="OrthoDB" id="2160351at2759"/>
<dbReference type="PROSITE" id="PS00028">
    <property type="entry name" value="ZINC_FINGER_C2H2_1"/>
    <property type="match status" value="1"/>
</dbReference>
<dbReference type="InterPro" id="IPR000690">
    <property type="entry name" value="Matrin/U1-C_Znf_C2H2"/>
</dbReference>
<evidence type="ECO:0000256" key="2">
    <source>
        <dbReference type="ARBA" id="ARBA00008776"/>
    </source>
</evidence>
<gene>
    <name evidence="9" type="ORF">CU098_001852</name>
</gene>
<evidence type="ECO:0000313" key="9">
    <source>
        <dbReference type="EMBL" id="RCH87968.1"/>
    </source>
</evidence>
<keyword evidence="4" id="KW-0863">Zinc-finger</keyword>
<dbReference type="Gene3D" id="3.30.160.60">
    <property type="entry name" value="Classic Zinc Finger"/>
    <property type="match status" value="1"/>
</dbReference>
<evidence type="ECO:0000313" key="10">
    <source>
        <dbReference type="Proteomes" id="UP000253551"/>
    </source>
</evidence>
<accession>A0A367JDE8</accession>
<keyword evidence="10" id="KW-1185">Reference proteome</keyword>
<dbReference type="InterPro" id="IPR036236">
    <property type="entry name" value="Znf_C2H2_sf"/>
</dbReference>
<dbReference type="GO" id="GO:0003723">
    <property type="term" value="F:RNA binding"/>
    <property type="evidence" value="ECO:0007669"/>
    <property type="project" value="InterPro"/>
</dbReference>
<dbReference type="STRING" id="4846.A0A367JDE8"/>
<dbReference type="InterPro" id="IPR051421">
    <property type="entry name" value="RNA_Proc_DNA_Dmg_Regulator"/>
</dbReference>
<evidence type="ECO:0000256" key="3">
    <source>
        <dbReference type="ARBA" id="ARBA00022723"/>
    </source>
</evidence>
<dbReference type="SMART" id="SM00355">
    <property type="entry name" value="ZnF_C2H2"/>
    <property type="match status" value="2"/>
</dbReference>
<feature type="non-terminal residue" evidence="9">
    <location>
        <position position="1"/>
    </location>
</feature>
<dbReference type="PANTHER" id="PTHR12786:SF2">
    <property type="entry name" value="SPLICING FACTOR 3A SUBUNIT 3"/>
    <property type="match status" value="1"/>
</dbReference>
<dbReference type="Proteomes" id="UP000253551">
    <property type="component" value="Unassembled WGS sequence"/>
</dbReference>
<keyword evidence="6" id="KW-0539">Nucleus</keyword>